<dbReference type="SUPFAM" id="SSF48295">
    <property type="entry name" value="TrpR-like"/>
    <property type="match status" value="1"/>
</dbReference>
<dbReference type="PANTHER" id="PTHR37936:SF3">
    <property type="entry name" value="TRANSPOSASE INSC FOR INSERTION ELEMENT IS2A-RELATED"/>
    <property type="match status" value="1"/>
</dbReference>
<accession>A0ABT2X9L8</accession>
<dbReference type="NCBIfam" id="NF047595">
    <property type="entry name" value="IS66_ISRel24_TnpA"/>
    <property type="match status" value="1"/>
</dbReference>
<dbReference type="PANTHER" id="PTHR37936">
    <property type="entry name" value="TRANSPOSASE INSC FOR INSERTION ELEMENT IS2A-RELATED"/>
    <property type="match status" value="1"/>
</dbReference>
<organism evidence="2 3">
    <name type="scientific">Albidovulum salinarum</name>
    <dbReference type="NCBI Taxonomy" id="2984153"/>
    <lineage>
        <taxon>Bacteria</taxon>
        <taxon>Pseudomonadati</taxon>
        <taxon>Pseudomonadota</taxon>
        <taxon>Alphaproteobacteria</taxon>
        <taxon>Rhodobacterales</taxon>
        <taxon>Paracoccaceae</taxon>
        <taxon>Albidovulum</taxon>
    </lineage>
</organism>
<proteinExistence type="inferred from homology"/>
<comment type="similarity">
    <text evidence="1">Belongs to the transposase 8 family.</text>
</comment>
<gene>
    <name evidence="2" type="ORF">OEZ60_22050</name>
</gene>
<dbReference type="Pfam" id="PF01527">
    <property type="entry name" value="HTH_Tnp_1"/>
    <property type="match status" value="1"/>
</dbReference>
<evidence type="ECO:0000313" key="3">
    <source>
        <dbReference type="Proteomes" id="UP001209535"/>
    </source>
</evidence>
<dbReference type="Proteomes" id="UP001209535">
    <property type="component" value="Unassembled WGS sequence"/>
</dbReference>
<dbReference type="InterPro" id="IPR036388">
    <property type="entry name" value="WH-like_DNA-bd_sf"/>
</dbReference>
<name>A0ABT2X9L8_9RHOB</name>
<keyword evidence="3" id="KW-1185">Reference proteome</keyword>
<dbReference type="InterPro" id="IPR002514">
    <property type="entry name" value="Transposase_8"/>
</dbReference>
<dbReference type="Gene3D" id="1.10.10.10">
    <property type="entry name" value="Winged helix-like DNA-binding domain superfamily/Winged helix DNA-binding domain"/>
    <property type="match status" value="1"/>
</dbReference>
<dbReference type="EMBL" id="JAOVQO010000055">
    <property type="protein sequence ID" value="MCU9850653.1"/>
    <property type="molecule type" value="Genomic_DNA"/>
</dbReference>
<sequence>MRQGEVLGVERRRRWSDEEKLAILARVGIAGRTVSDVAREEDLTRQHIYQWRRELRRKGMWPRSEEAVFLPVDLSPVPEPEVRAAAGPSVSTLEIVLRNGRRLLCNGPVEDCHLARLIRLVETA</sequence>
<protein>
    <submittedName>
        <fullName evidence="2">Transposase</fullName>
    </submittedName>
</protein>
<dbReference type="InterPro" id="IPR010921">
    <property type="entry name" value="Trp_repressor/repl_initiator"/>
</dbReference>
<reference evidence="2 3" key="1">
    <citation type="submission" date="2022-10" db="EMBL/GenBank/DDBJ databases">
        <title>Defluviimonas sp. nov., isolated from ocean surface sediments.</title>
        <authorList>
            <person name="He W."/>
            <person name="Wang L."/>
            <person name="Zhang D.-F."/>
        </authorList>
    </citation>
    <scope>NUCLEOTIDE SEQUENCE [LARGE SCALE GENOMIC DNA]</scope>
    <source>
        <strain evidence="2 3">WL0024</strain>
    </source>
</reference>
<evidence type="ECO:0000256" key="1">
    <source>
        <dbReference type="ARBA" id="ARBA00009964"/>
    </source>
</evidence>
<comment type="caution">
    <text evidence="2">The sequence shown here is derived from an EMBL/GenBank/DDBJ whole genome shotgun (WGS) entry which is preliminary data.</text>
</comment>
<evidence type="ECO:0000313" key="2">
    <source>
        <dbReference type="EMBL" id="MCU9850653.1"/>
    </source>
</evidence>
<dbReference type="RefSeq" id="WP_263340995.1">
    <property type="nucleotide sequence ID" value="NZ_JAOVQO010000055.1"/>
</dbReference>